<organism evidence="2 3">
    <name type="scientific">Desmophyllum pertusum</name>
    <dbReference type="NCBI Taxonomy" id="174260"/>
    <lineage>
        <taxon>Eukaryota</taxon>
        <taxon>Metazoa</taxon>
        <taxon>Cnidaria</taxon>
        <taxon>Anthozoa</taxon>
        <taxon>Hexacorallia</taxon>
        <taxon>Scleractinia</taxon>
        <taxon>Caryophylliina</taxon>
        <taxon>Caryophylliidae</taxon>
        <taxon>Desmophyllum</taxon>
    </lineage>
</organism>
<dbReference type="GO" id="GO:0000462">
    <property type="term" value="P:maturation of SSU-rRNA from tricistronic rRNA transcript (SSU-rRNA, 5.8S rRNA, LSU-rRNA)"/>
    <property type="evidence" value="ECO:0007669"/>
    <property type="project" value="TreeGrafter"/>
</dbReference>
<dbReference type="Pfam" id="PF06862">
    <property type="entry name" value="Utp25_C"/>
    <property type="match status" value="1"/>
</dbReference>
<proteinExistence type="predicted"/>
<dbReference type="PANTHER" id="PTHR12933">
    <property type="entry name" value="ORF PROTEIN-RELATED"/>
    <property type="match status" value="1"/>
</dbReference>
<dbReference type="InterPro" id="IPR010678">
    <property type="entry name" value="UTP25"/>
</dbReference>
<keyword evidence="3" id="KW-1185">Reference proteome</keyword>
<dbReference type="AlphaFoldDB" id="A0A9W9ZUS2"/>
<dbReference type="GO" id="GO:0019843">
    <property type="term" value="F:rRNA binding"/>
    <property type="evidence" value="ECO:0007669"/>
    <property type="project" value="TreeGrafter"/>
</dbReference>
<reference evidence="2" key="1">
    <citation type="submission" date="2023-01" db="EMBL/GenBank/DDBJ databases">
        <title>Genome assembly of the deep-sea coral Lophelia pertusa.</title>
        <authorList>
            <person name="Herrera S."/>
            <person name="Cordes E."/>
        </authorList>
    </citation>
    <scope>NUCLEOTIDE SEQUENCE</scope>
    <source>
        <strain evidence="2">USNM1676648</strain>
        <tissue evidence="2">Polyp</tissue>
    </source>
</reference>
<evidence type="ECO:0000313" key="2">
    <source>
        <dbReference type="EMBL" id="KAJ7388237.1"/>
    </source>
</evidence>
<gene>
    <name evidence="2" type="ORF">OS493_039058</name>
</gene>
<dbReference type="InterPro" id="IPR053939">
    <property type="entry name" value="UTP25_C"/>
</dbReference>
<sequence length="195" mass="22967">SICQVAVQVPQAFHRFDCSSYSEAADKRFHTFINKVLPEFKGSLMGHTAIFVPSYFDFVRIRNYFKREAIDCAQISEYSQQIEIQRARTYFRQGKRPFLLFTERFYFFFRYRIKGIKNIIFYELPHYSPFYTEILNYMDTRKNQSHSQINPVTCTVLYTKSNALRLAGVVGSRRCSHMISSDKNVHMLVTGDEDA</sequence>
<comment type="caution">
    <text evidence="2">The sequence shown here is derived from an EMBL/GenBank/DDBJ whole genome shotgun (WGS) entry which is preliminary data.</text>
</comment>
<feature type="domain" description="UTP25 C-terminal" evidence="1">
    <location>
        <begin position="1"/>
        <end position="186"/>
    </location>
</feature>
<dbReference type="PANTHER" id="PTHR12933:SF0">
    <property type="entry name" value="U3 SMALL NUCLEOLAR RNA-ASSOCIATED PROTEIN 25 HOMOLOG"/>
    <property type="match status" value="1"/>
</dbReference>
<feature type="non-terminal residue" evidence="2">
    <location>
        <position position="195"/>
    </location>
</feature>
<dbReference type="EMBL" id="MU825544">
    <property type="protein sequence ID" value="KAJ7388237.1"/>
    <property type="molecule type" value="Genomic_DNA"/>
</dbReference>
<dbReference type="Proteomes" id="UP001163046">
    <property type="component" value="Unassembled WGS sequence"/>
</dbReference>
<protein>
    <recommendedName>
        <fullName evidence="1">UTP25 C-terminal domain-containing protein</fullName>
    </recommendedName>
</protein>
<evidence type="ECO:0000313" key="3">
    <source>
        <dbReference type="Proteomes" id="UP001163046"/>
    </source>
</evidence>
<evidence type="ECO:0000259" key="1">
    <source>
        <dbReference type="Pfam" id="PF06862"/>
    </source>
</evidence>
<accession>A0A9W9ZUS2</accession>
<dbReference type="GO" id="GO:0034511">
    <property type="term" value="F:U3 snoRNA binding"/>
    <property type="evidence" value="ECO:0007669"/>
    <property type="project" value="InterPro"/>
</dbReference>
<dbReference type="GO" id="GO:0032040">
    <property type="term" value="C:small-subunit processome"/>
    <property type="evidence" value="ECO:0007669"/>
    <property type="project" value="TreeGrafter"/>
</dbReference>
<dbReference type="OrthoDB" id="10264378at2759"/>
<name>A0A9W9ZUS2_9CNID</name>